<dbReference type="InterPro" id="IPR035985">
    <property type="entry name" value="Ubiquitin-activating_enz"/>
</dbReference>
<dbReference type="OrthoDB" id="9804286at2"/>
<accession>A0A5B7Y9R9</accession>
<evidence type="ECO:0000259" key="2">
    <source>
        <dbReference type="Pfam" id="PF00899"/>
    </source>
</evidence>
<dbReference type="GO" id="GO:0004792">
    <property type="term" value="F:thiosulfate-cyanide sulfurtransferase activity"/>
    <property type="evidence" value="ECO:0007669"/>
    <property type="project" value="TreeGrafter"/>
</dbReference>
<dbReference type="InterPro" id="IPR000594">
    <property type="entry name" value="ThiF_NAD_FAD-bd"/>
</dbReference>
<dbReference type="CDD" id="cd00757">
    <property type="entry name" value="ThiF_MoeB_HesA_family"/>
    <property type="match status" value="1"/>
</dbReference>
<proteinExistence type="inferred from homology"/>
<dbReference type="KEGG" id="salk:FBQ74_00610"/>
<keyword evidence="4" id="KW-1185">Reference proteome</keyword>
<organism evidence="3 4">
    <name type="scientific">Salinimonas iocasae</name>
    <dbReference type="NCBI Taxonomy" id="2572577"/>
    <lineage>
        <taxon>Bacteria</taxon>
        <taxon>Pseudomonadati</taxon>
        <taxon>Pseudomonadota</taxon>
        <taxon>Gammaproteobacteria</taxon>
        <taxon>Alteromonadales</taxon>
        <taxon>Alteromonadaceae</taxon>
        <taxon>Alteromonas/Salinimonas group</taxon>
        <taxon>Salinimonas</taxon>
    </lineage>
</organism>
<gene>
    <name evidence="3" type="ORF">FBQ74_00610</name>
</gene>
<reference evidence="3 4" key="1">
    <citation type="submission" date="2019-04" db="EMBL/GenBank/DDBJ databases">
        <title>Salinimonas iocasae sp. nov., a halophilic bacterium isolated from the outer tube casing of tubeworms in Okinawa Trough.</title>
        <authorList>
            <person name="Zhang H."/>
            <person name="Wang H."/>
            <person name="Li C."/>
        </authorList>
    </citation>
    <scope>NUCLEOTIDE SEQUENCE [LARGE SCALE GENOMIC DNA]</scope>
    <source>
        <strain evidence="3 4">KX18D6</strain>
    </source>
</reference>
<evidence type="ECO:0000256" key="1">
    <source>
        <dbReference type="ARBA" id="ARBA00009919"/>
    </source>
</evidence>
<feature type="domain" description="THIF-type NAD/FAD binding fold" evidence="2">
    <location>
        <begin position="10"/>
        <end position="244"/>
    </location>
</feature>
<dbReference type="SUPFAM" id="SSF69572">
    <property type="entry name" value="Activating enzymes of the ubiquitin-like proteins"/>
    <property type="match status" value="1"/>
</dbReference>
<name>A0A5B7Y9R9_9ALTE</name>
<dbReference type="PANTHER" id="PTHR10953">
    <property type="entry name" value="UBIQUITIN-ACTIVATING ENZYME E1"/>
    <property type="match status" value="1"/>
</dbReference>
<comment type="similarity">
    <text evidence="1">Belongs to the HesA/MoeB/ThiF family.</text>
</comment>
<evidence type="ECO:0000313" key="3">
    <source>
        <dbReference type="EMBL" id="QCZ92066.1"/>
    </source>
</evidence>
<dbReference type="RefSeq" id="WP_139754829.1">
    <property type="nucleotide sequence ID" value="NZ_CP039852.1"/>
</dbReference>
<dbReference type="Proteomes" id="UP000304912">
    <property type="component" value="Chromosome"/>
</dbReference>
<evidence type="ECO:0000313" key="4">
    <source>
        <dbReference type="Proteomes" id="UP000304912"/>
    </source>
</evidence>
<dbReference type="PANTHER" id="PTHR10953:SF102">
    <property type="entry name" value="ADENYLYLTRANSFERASE AND SULFURTRANSFERASE MOCS3"/>
    <property type="match status" value="1"/>
</dbReference>
<dbReference type="GO" id="GO:0008641">
    <property type="term" value="F:ubiquitin-like modifier activating enzyme activity"/>
    <property type="evidence" value="ECO:0007669"/>
    <property type="project" value="InterPro"/>
</dbReference>
<protein>
    <submittedName>
        <fullName evidence="3">HesA/MoeB/ThiF family protein</fullName>
    </submittedName>
</protein>
<dbReference type="FunFam" id="3.40.50.720:FF:000080">
    <property type="entry name" value="Thiazole biosynthesis adenylyltransferase ThiF"/>
    <property type="match status" value="1"/>
</dbReference>
<dbReference type="AlphaFoldDB" id="A0A5B7Y9R9"/>
<dbReference type="GO" id="GO:0008146">
    <property type="term" value="F:sulfotransferase activity"/>
    <property type="evidence" value="ECO:0007669"/>
    <property type="project" value="TreeGrafter"/>
</dbReference>
<dbReference type="InterPro" id="IPR045886">
    <property type="entry name" value="ThiF/MoeB/HesA"/>
</dbReference>
<dbReference type="GO" id="GO:0005829">
    <property type="term" value="C:cytosol"/>
    <property type="evidence" value="ECO:0007669"/>
    <property type="project" value="TreeGrafter"/>
</dbReference>
<dbReference type="GO" id="GO:0016779">
    <property type="term" value="F:nucleotidyltransferase activity"/>
    <property type="evidence" value="ECO:0007669"/>
    <property type="project" value="TreeGrafter"/>
</dbReference>
<dbReference type="EMBL" id="CP039852">
    <property type="protein sequence ID" value="QCZ92066.1"/>
    <property type="molecule type" value="Genomic_DNA"/>
</dbReference>
<dbReference type="Gene3D" id="3.40.50.720">
    <property type="entry name" value="NAD(P)-binding Rossmann-like Domain"/>
    <property type="match status" value="1"/>
</dbReference>
<sequence>MTDPQWYSRYSRQLLVEDFDETHQQKLEQASVAVIGMGGLGCAAAMQLAACGTGTLSLIDPDSVDLSNLPRQHLYGEKDIGKAKVHCARARLKDNNARCDIDIFENCAEHENVKPVLERSDLILDCTDNVQARMYISSQARLLEKPLVSAAATGLQAHVIAFHWQQDACCYGCLHALDATPQSSCLSHGILGPVVAIAGLYQALIAINYLTHRHPIAWGSLMQFCGRTLTWKQLHLAQAPDCPVCQE</sequence>
<dbReference type="Pfam" id="PF00899">
    <property type="entry name" value="ThiF"/>
    <property type="match status" value="1"/>
</dbReference>